<reference evidence="2" key="1">
    <citation type="submission" date="2020-08" db="EMBL/GenBank/DDBJ databases">
        <authorList>
            <person name="Liu C."/>
            <person name="Sun Q."/>
        </authorList>
    </citation>
    <scope>NUCLEOTIDE SEQUENCE</scope>
    <source>
        <strain evidence="2">BX16</strain>
    </source>
</reference>
<evidence type="ECO:0000256" key="1">
    <source>
        <dbReference type="SAM" id="Phobius"/>
    </source>
</evidence>
<dbReference type="InterPro" id="IPR021741">
    <property type="entry name" value="DUF3311"/>
</dbReference>
<name>A0A923SMA1_9FIRM</name>
<proteinExistence type="predicted"/>
<dbReference type="EMBL" id="JACRWC010000039">
    <property type="protein sequence ID" value="MBC5998916.1"/>
    <property type="molecule type" value="Genomic_DNA"/>
</dbReference>
<dbReference type="AlphaFoldDB" id="A0A923SMA1"/>
<keyword evidence="3" id="KW-1185">Reference proteome</keyword>
<dbReference type="RefSeq" id="WP_177265638.1">
    <property type="nucleotide sequence ID" value="NZ_JACRWC010000039.1"/>
</dbReference>
<keyword evidence="1" id="KW-1133">Transmembrane helix</keyword>
<protein>
    <submittedName>
        <fullName evidence="2">DUF3311 domain-containing protein</fullName>
    </submittedName>
</protein>
<feature type="transmembrane region" description="Helical" evidence="1">
    <location>
        <begin position="38"/>
        <end position="58"/>
    </location>
</feature>
<keyword evidence="1" id="KW-0472">Membrane</keyword>
<accession>A0A923SMA1</accession>
<gene>
    <name evidence="2" type="ORF">H8876_02730</name>
</gene>
<organism evidence="2 3">
    <name type="scientific">Lentihominibacter faecis</name>
    <dbReference type="NCBI Taxonomy" id="2764712"/>
    <lineage>
        <taxon>Bacteria</taxon>
        <taxon>Bacillati</taxon>
        <taxon>Bacillota</taxon>
        <taxon>Clostridia</taxon>
        <taxon>Peptostreptococcales</taxon>
        <taxon>Anaerovoracaceae</taxon>
        <taxon>Lentihominibacter</taxon>
    </lineage>
</organism>
<dbReference type="Proteomes" id="UP000644115">
    <property type="component" value="Unassembled WGS sequence"/>
</dbReference>
<feature type="transmembrane region" description="Helical" evidence="1">
    <location>
        <begin position="5"/>
        <end position="26"/>
    </location>
</feature>
<evidence type="ECO:0000313" key="2">
    <source>
        <dbReference type="EMBL" id="MBC5998916.1"/>
    </source>
</evidence>
<comment type="caution">
    <text evidence="2">The sequence shown here is derived from an EMBL/GenBank/DDBJ whole genome shotgun (WGS) entry which is preliminary data.</text>
</comment>
<sequence length="93" mass="10913">MKNRILTIIIGFIVPFCAVTVCFPLYNRIEPFVLGFSFNYFWIFTWMFLTSLCLLIAFKLDPLNRKDARELEAKKMDEVKALIAADENEEVKK</sequence>
<dbReference type="Pfam" id="PF11755">
    <property type="entry name" value="DUF3311"/>
    <property type="match status" value="1"/>
</dbReference>
<keyword evidence="1" id="KW-0812">Transmembrane</keyword>
<evidence type="ECO:0000313" key="3">
    <source>
        <dbReference type="Proteomes" id="UP000644115"/>
    </source>
</evidence>